<proteinExistence type="predicted"/>
<feature type="transmembrane region" description="Helical" evidence="2">
    <location>
        <begin position="129"/>
        <end position="147"/>
    </location>
</feature>
<keyword evidence="5" id="KW-1185">Reference proteome</keyword>
<feature type="transmembrane region" description="Helical" evidence="2">
    <location>
        <begin position="256"/>
        <end position="274"/>
    </location>
</feature>
<dbReference type="RefSeq" id="WP_345608460.1">
    <property type="nucleotide sequence ID" value="NZ_BAABJV010000001.1"/>
</dbReference>
<sequence length="425" mass="44230">MRRTASRAAAPARTGAGGRVAAVDTLRGFALLGILIVNITYMASTHQGSGAADPAFDGPVDHAVRAVVAALFEAKFFLLFSFLFGYSFTLQLGSAHRAGTRFRPRFLRRLAGLFALGALHAVLLFPGDILTTYSVLGLVLLAVHRIRLRTALRLAAALLAATAAAYALLAAALWRAGGGGVDTAAAEAGAARAAEALRGDAASVVAAHLEQLPDVAFLLVFFQAPAALAMFLLGLVAGRLRLLDDPGRHERALRRLLLAGGTLGVAGGLVYAHAGATRPGSAYHVLALGVDVLTAPLLAGAWGAAVVLALRSRRLGRLTGALAPPGRTALTNYLAQSLVGALLFTGYGAGLVNRVPPAGLAAIAVALFTAQALACRWWLRHHRYGPVEWALRAWTVLGRPPWRAAPESGGSRAPRSAADKLSTKR</sequence>
<dbReference type="EMBL" id="BAABJV010000001">
    <property type="protein sequence ID" value="GAA4761023.1"/>
    <property type="molecule type" value="Genomic_DNA"/>
</dbReference>
<feature type="transmembrane region" description="Helical" evidence="2">
    <location>
        <begin position="154"/>
        <end position="174"/>
    </location>
</feature>
<feature type="transmembrane region" description="Helical" evidence="2">
    <location>
        <begin position="215"/>
        <end position="236"/>
    </location>
</feature>
<feature type="transmembrane region" description="Helical" evidence="2">
    <location>
        <begin position="330"/>
        <end position="352"/>
    </location>
</feature>
<keyword evidence="2" id="KW-1133">Transmembrane helix</keyword>
<feature type="transmembrane region" description="Helical" evidence="2">
    <location>
        <begin position="21"/>
        <end position="43"/>
    </location>
</feature>
<feature type="region of interest" description="Disordered" evidence="1">
    <location>
        <begin position="404"/>
        <end position="425"/>
    </location>
</feature>
<dbReference type="Pfam" id="PF04235">
    <property type="entry name" value="DUF418"/>
    <property type="match status" value="1"/>
</dbReference>
<feature type="transmembrane region" description="Helical" evidence="2">
    <location>
        <begin position="63"/>
        <end position="86"/>
    </location>
</feature>
<dbReference type="InterPro" id="IPR007349">
    <property type="entry name" value="DUF418"/>
</dbReference>
<dbReference type="Proteomes" id="UP001501147">
    <property type="component" value="Unassembled WGS sequence"/>
</dbReference>
<gene>
    <name evidence="4" type="ORF">GCM10023329_02770</name>
</gene>
<feature type="transmembrane region" description="Helical" evidence="2">
    <location>
        <begin position="106"/>
        <end position="123"/>
    </location>
</feature>
<protein>
    <submittedName>
        <fullName evidence="4">DUF418 domain-containing protein</fullName>
    </submittedName>
</protein>
<feature type="domain" description="DUF418" evidence="3">
    <location>
        <begin position="237"/>
        <end position="396"/>
    </location>
</feature>
<feature type="transmembrane region" description="Helical" evidence="2">
    <location>
        <begin position="286"/>
        <end position="310"/>
    </location>
</feature>
<keyword evidence="2" id="KW-0812">Transmembrane</keyword>
<dbReference type="PANTHER" id="PTHR30590:SF2">
    <property type="entry name" value="INNER MEMBRANE PROTEIN"/>
    <property type="match status" value="1"/>
</dbReference>
<dbReference type="InterPro" id="IPR052529">
    <property type="entry name" value="Bact_Transport_Assoc"/>
</dbReference>
<evidence type="ECO:0000313" key="4">
    <source>
        <dbReference type="EMBL" id="GAA4761023.1"/>
    </source>
</evidence>
<evidence type="ECO:0000313" key="5">
    <source>
        <dbReference type="Proteomes" id="UP001501147"/>
    </source>
</evidence>
<name>A0ABP8ZMX8_9ACTN</name>
<reference evidence="5" key="1">
    <citation type="journal article" date="2019" name="Int. J. Syst. Evol. Microbiol.">
        <title>The Global Catalogue of Microorganisms (GCM) 10K type strain sequencing project: providing services to taxonomists for standard genome sequencing and annotation.</title>
        <authorList>
            <consortium name="The Broad Institute Genomics Platform"/>
            <consortium name="The Broad Institute Genome Sequencing Center for Infectious Disease"/>
            <person name="Wu L."/>
            <person name="Ma J."/>
        </authorList>
    </citation>
    <scope>NUCLEOTIDE SEQUENCE [LARGE SCALE GENOMIC DNA]</scope>
    <source>
        <strain evidence="5">JCM 18324</strain>
    </source>
</reference>
<organism evidence="4 5">
    <name type="scientific">Streptomyces sanyensis</name>
    <dbReference type="NCBI Taxonomy" id="568869"/>
    <lineage>
        <taxon>Bacteria</taxon>
        <taxon>Bacillati</taxon>
        <taxon>Actinomycetota</taxon>
        <taxon>Actinomycetes</taxon>
        <taxon>Kitasatosporales</taxon>
        <taxon>Streptomycetaceae</taxon>
        <taxon>Streptomyces</taxon>
    </lineage>
</organism>
<accession>A0ABP8ZMX8</accession>
<keyword evidence="2" id="KW-0472">Membrane</keyword>
<evidence type="ECO:0000256" key="2">
    <source>
        <dbReference type="SAM" id="Phobius"/>
    </source>
</evidence>
<comment type="caution">
    <text evidence="4">The sequence shown here is derived from an EMBL/GenBank/DDBJ whole genome shotgun (WGS) entry which is preliminary data.</text>
</comment>
<feature type="transmembrane region" description="Helical" evidence="2">
    <location>
        <begin position="358"/>
        <end position="379"/>
    </location>
</feature>
<evidence type="ECO:0000256" key="1">
    <source>
        <dbReference type="SAM" id="MobiDB-lite"/>
    </source>
</evidence>
<evidence type="ECO:0000259" key="3">
    <source>
        <dbReference type="Pfam" id="PF04235"/>
    </source>
</evidence>
<dbReference type="PANTHER" id="PTHR30590">
    <property type="entry name" value="INNER MEMBRANE PROTEIN"/>
    <property type="match status" value="1"/>
</dbReference>